<name>A0AAU9DK80_9FUSO</name>
<sequence length="785" mass="90540">MSLKKIFNFVFSGFLIFSIFVLFFTTKIFQNNLLKTKYSAQKKIISKELNKKGVILNLIIDEIKNDEKVQLYFYNNQKKELFDYLNTQYDLNNLKIKYAISIIHFHTKDIKSFLRTNNYDKSGDDLSWRKTIVASNKNKKNIKGIEIGKSGLILRYVSPVYYDNKFIGTVEAGIQLNKKFLSNLENENILYQVYNWKNEKEDNMFYEDGNNKFENIFNLTQIKKYILDNNDKIFDKNFGFFKYINSNMYVANYLTDFNGKIIGAILTKEDISLLQNIFYEVIKNILYIGIFILLISIPIYIYIIKSILSKVLLIENISENIKMNNYNSISKINVNSNSKNELEKSSFKLKESILFLKNILMDIFSSFKKTILYINKFKRELLLNGDLMDDTINRLGETNNNINSINSSLEEIKLSEEKVSNGSFIVAESAQNISLSINELIETSNTSSKAINGINGQVKELKVFAENFKKQTNDLVIKANNIEEIITAINNITEQTNLLALNAAIEAARAGEAGKGFAVVANEIRTLAENSKKATNSIDDILKNIKAQISEVNKNGNQIGMSVTKSEENIEKVVAGSYNIDKKIEDISEEINNLTAISEEQSSFNTEIVNVLKDTTTKIFNTNDNIKQIFTEFKSIKNYINTTIDNTIDESNELNVSFSKLLNNFNLYSIKDIKNFLKEMKKAHITYVEKLGVQVKKHLIEEYLEENEYQCSFGITYYSTKPPIEIKELWEKILVPHKNIHNNTKSIYEQLKKNNFEKAMELYQDTLANKEIVLNLIDEIMKILD</sequence>
<dbReference type="Proteomes" id="UP001321582">
    <property type="component" value="Chromosome"/>
</dbReference>
<protein>
    <recommendedName>
        <fullName evidence="4">Methyl-accepting transducer domain-containing protein</fullName>
    </recommendedName>
</protein>
<dbReference type="PANTHER" id="PTHR32089">
    <property type="entry name" value="METHYL-ACCEPTING CHEMOTAXIS PROTEIN MCPB"/>
    <property type="match status" value="1"/>
</dbReference>
<dbReference type="EMBL" id="AP027059">
    <property type="protein sequence ID" value="BDU51314.1"/>
    <property type="molecule type" value="Genomic_DNA"/>
</dbReference>
<dbReference type="GO" id="GO:0016020">
    <property type="term" value="C:membrane"/>
    <property type="evidence" value="ECO:0007669"/>
    <property type="project" value="InterPro"/>
</dbReference>
<evidence type="ECO:0000259" key="4">
    <source>
        <dbReference type="PROSITE" id="PS50111"/>
    </source>
</evidence>
<feature type="transmembrane region" description="Helical" evidence="3">
    <location>
        <begin position="6"/>
        <end position="25"/>
    </location>
</feature>
<dbReference type="SUPFAM" id="SSF58104">
    <property type="entry name" value="Methyl-accepting chemotaxis protein (MCP) signaling domain"/>
    <property type="match status" value="1"/>
</dbReference>
<accession>A0AAU9DK80</accession>
<dbReference type="KEGG" id="haby:HLVA_18830"/>
<dbReference type="SMART" id="SM00283">
    <property type="entry name" value="MA"/>
    <property type="match status" value="1"/>
</dbReference>
<keyword evidence="1 2" id="KW-0807">Transducer</keyword>
<dbReference type="InterPro" id="IPR029151">
    <property type="entry name" value="Sensor-like_sf"/>
</dbReference>
<organism evidence="5 6">
    <name type="scientific">Haliovirga abyssi</name>
    <dbReference type="NCBI Taxonomy" id="2996794"/>
    <lineage>
        <taxon>Bacteria</taxon>
        <taxon>Fusobacteriati</taxon>
        <taxon>Fusobacteriota</taxon>
        <taxon>Fusobacteriia</taxon>
        <taxon>Fusobacteriales</taxon>
        <taxon>Haliovirgaceae</taxon>
        <taxon>Haliovirga</taxon>
    </lineage>
</organism>
<dbReference type="CDD" id="cd11386">
    <property type="entry name" value="MCP_signal"/>
    <property type="match status" value="1"/>
</dbReference>
<dbReference type="AlphaFoldDB" id="A0AAU9DK80"/>
<evidence type="ECO:0000256" key="2">
    <source>
        <dbReference type="PROSITE-ProRule" id="PRU00284"/>
    </source>
</evidence>
<keyword evidence="6" id="KW-1185">Reference proteome</keyword>
<dbReference type="RefSeq" id="WP_307904186.1">
    <property type="nucleotide sequence ID" value="NZ_AP027059.1"/>
</dbReference>
<evidence type="ECO:0000313" key="5">
    <source>
        <dbReference type="EMBL" id="BDU51314.1"/>
    </source>
</evidence>
<dbReference type="InterPro" id="IPR029150">
    <property type="entry name" value="dCache_3"/>
</dbReference>
<evidence type="ECO:0000256" key="1">
    <source>
        <dbReference type="ARBA" id="ARBA00023224"/>
    </source>
</evidence>
<dbReference type="Gene3D" id="1.20.120.30">
    <property type="entry name" value="Aspartate receptor, ligand-binding domain"/>
    <property type="match status" value="1"/>
</dbReference>
<dbReference type="PANTHER" id="PTHR32089:SF112">
    <property type="entry name" value="LYSOZYME-LIKE PROTEIN-RELATED"/>
    <property type="match status" value="1"/>
</dbReference>
<gene>
    <name evidence="5" type="ORF">HLVA_18830</name>
</gene>
<keyword evidence="3" id="KW-0812">Transmembrane</keyword>
<dbReference type="SUPFAM" id="SSF103190">
    <property type="entry name" value="Sensory domain-like"/>
    <property type="match status" value="1"/>
</dbReference>
<proteinExistence type="predicted"/>
<keyword evidence="3" id="KW-1133">Transmembrane helix</keyword>
<evidence type="ECO:0000313" key="6">
    <source>
        <dbReference type="Proteomes" id="UP001321582"/>
    </source>
</evidence>
<feature type="domain" description="Methyl-accepting transducer" evidence="4">
    <location>
        <begin position="397"/>
        <end position="616"/>
    </location>
</feature>
<dbReference type="Pfam" id="PF00015">
    <property type="entry name" value="MCPsignal"/>
    <property type="match status" value="1"/>
</dbReference>
<feature type="transmembrane region" description="Helical" evidence="3">
    <location>
        <begin position="285"/>
        <end position="303"/>
    </location>
</feature>
<dbReference type="GO" id="GO:0007165">
    <property type="term" value="P:signal transduction"/>
    <property type="evidence" value="ECO:0007669"/>
    <property type="project" value="UniProtKB-KW"/>
</dbReference>
<dbReference type="PROSITE" id="PS50111">
    <property type="entry name" value="CHEMOTAXIS_TRANSDUC_2"/>
    <property type="match status" value="1"/>
</dbReference>
<reference evidence="5 6" key="1">
    <citation type="submission" date="2022-11" db="EMBL/GenBank/DDBJ databases">
        <title>Haliovirga abyssi gen. nov., sp. nov., a mesophilic fermentative bacterium isolated from the Iheya North hydrothermal field and the proposal of Haliovirgaceae fam. nov.</title>
        <authorList>
            <person name="Miyazaki U."/>
            <person name="Tame A."/>
            <person name="Miyazaki J."/>
            <person name="Takai K."/>
            <person name="Sawayama S."/>
            <person name="Kitajima M."/>
            <person name="Okamoto A."/>
            <person name="Nakagawa S."/>
        </authorList>
    </citation>
    <scope>NUCLEOTIDE SEQUENCE [LARGE SCALE GENOMIC DNA]</scope>
    <source>
        <strain evidence="5 6">IC12</strain>
    </source>
</reference>
<evidence type="ECO:0000256" key="3">
    <source>
        <dbReference type="SAM" id="Phobius"/>
    </source>
</evidence>
<dbReference type="Gene3D" id="1.10.287.950">
    <property type="entry name" value="Methyl-accepting chemotaxis protein"/>
    <property type="match status" value="1"/>
</dbReference>
<keyword evidence="3" id="KW-0472">Membrane</keyword>
<dbReference type="Pfam" id="PF14827">
    <property type="entry name" value="dCache_3"/>
    <property type="match status" value="1"/>
</dbReference>
<dbReference type="InterPro" id="IPR004089">
    <property type="entry name" value="MCPsignal_dom"/>
</dbReference>